<accession>A0A1B9QUZ5</accession>
<comment type="caution">
    <text evidence="2">The sequence shown here is derived from an EMBL/GenBank/DDBJ whole genome shotgun (WGS) entry which is preliminary data.</text>
</comment>
<keyword evidence="1" id="KW-0732">Signal</keyword>
<reference evidence="3" key="1">
    <citation type="submission" date="2016-06" db="EMBL/GenBank/DDBJ databases">
        <authorList>
            <person name="Hehemann J.-H."/>
            <person name="Arevalo P."/>
            <person name="Datta M.S."/>
            <person name="Polz M.F."/>
        </authorList>
    </citation>
    <scope>NUCLEOTIDE SEQUENCE [LARGE SCALE GENOMIC DNA]</scope>
    <source>
        <strain evidence="3">9CSC122</strain>
    </source>
</reference>
<dbReference type="Gene3D" id="3.30.300.250">
    <property type="match status" value="1"/>
</dbReference>
<proteinExistence type="predicted"/>
<keyword evidence="3" id="KW-1185">Reference proteome</keyword>
<feature type="signal peptide" evidence="1">
    <location>
        <begin position="1"/>
        <end position="23"/>
    </location>
</feature>
<organism evidence="2 3">
    <name type="scientific">Vibrio genomosp. F10</name>
    <dbReference type="NCBI Taxonomy" id="723171"/>
    <lineage>
        <taxon>Bacteria</taxon>
        <taxon>Pseudomonadati</taxon>
        <taxon>Pseudomonadota</taxon>
        <taxon>Gammaproteobacteria</taxon>
        <taxon>Vibrionales</taxon>
        <taxon>Vibrionaceae</taxon>
        <taxon>Vibrio</taxon>
    </lineage>
</organism>
<evidence type="ECO:0000313" key="3">
    <source>
        <dbReference type="Proteomes" id="UP000093173"/>
    </source>
</evidence>
<evidence type="ECO:0008006" key="4">
    <source>
        <dbReference type="Google" id="ProtNLM"/>
    </source>
</evidence>
<name>A0A1B9QUZ5_9VIBR</name>
<dbReference type="PROSITE" id="PS51257">
    <property type="entry name" value="PROKAR_LIPOPROTEIN"/>
    <property type="match status" value="1"/>
</dbReference>
<dbReference type="Proteomes" id="UP000093173">
    <property type="component" value="Unassembled WGS sequence"/>
</dbReference>
<gene>
    <name evidence="2" type="ORF">A6E14_15705</name>
</gene>
<feature type="chain" id="PRO_5008634622" description="Type II secretion system pilot lipoprotein GspS-beta" evidence="1">
    <location>
        <begin position="24"/>
        <end position="127"/>
    </location>
</feature>
<dbReference type="EMBL" id="MAJZ01000914">
    <property type="protein sequence ID" value="OCH72416.1"/>
    <property type="molecule type" value="Genomic_DNA"/>
</dbReference>
<protein>
    <recommendedName>
        <fullName evidence="4">Type II secretion system pilot lipoprotein GspS-beta</fullName>
    </recommendedName>
</protein>
<evidence type="ECO:0000256" key="1">
    <source>
        <dbReference type="SAM" id="SignalP"/>
    </source>
</evidence>
<dbReference type="RefSeq" id="WP_017033815.1">
    <property type="nucleotide sequence ID" value="NZ_JBNGCH010000914.1"/>
</dbReference>
<dbReference type="AlphaFoldDB" id="A0A1B9QUZ5"/>
<evidence type="ECO:0000313" key="2">
    <source>
        <dbReference type="EMBL" id="OCH72416.1"/>
    </source>
</evidence>
<dbReference type="Pfam" id="PF16549">
    <property type="entry name" value="T2SSS_2"/>
    <property type="match status" value="1"/>
</dbReference>
<dbReference type="PIRSF" id="PIRSF007010">
    <property type="entry name" value="UCP007010"/>
    <property type="match status" value="1"/>
</dbReference>
<dbReference type="InterPro" id="IPR016502">
    <property type="entry name" value="T2SSS_2"/>
</dbReference>
<sequence length="127" mass="14055">MRKVIIGALASLMLFGCSSNANQQRNLELLAQNRASVLSSELPLEYGPLSIMQARAKGTTIEIMMVYNDDAPGAKPTQQVMKMSVDSYCSDPDVKSNLEVGVSYRIQMRNSRGQLMIDQYIDNSTCQ</sequence>